<accession>A0ABR1FBC6</accession>
<dbReference type="Pfam" id="PF09435">
    <property type="entry name" value="DUF2015"/>
    <property type="match status" value="1"/>
</dbReference>
<dbReference type="PANTHER" id="PTHR28023:SF1">
    <property type="entry name" value="UPF0357 PROTEIN YCL012C"/>
    <property type="match status" value="1"/>
</dbReference>
<name>A0ABR1FBC6_9ASCO</name>
<comment type="caution">
    <text evidence="4">The sequence shown here is derived from an EMBL/GenBank/DDBJ whole genome shotgun (WGS) entry which is preliminary data.</text>
</comment>
<dbReference type="GeneID" id="90036833"/>
<dbReference type="RefSeq" id="XP_064770178.1">
    <property type="nucleotide sequence ID" value="XM_064911321.1"/>
</dbReference>
<feature type="transmembrane region" description="Helical" evidence="3">
    <location>
        <begin position="6"/>
        <end position="25"/>
    </location>
</feature>
<keyword evidence="3" id="KW-1133">Transmembrane helix</keyword>
<organism evidence="4 5">
    <name type="scientific">Myxozyma melibiosi</name>
    <dbReference type="NCBI Taxonomy" id="54550"/>
    <lineage>
        <taxon>Eukaryota</taxon>
        <taxon>Fungi</taxon>
        <taxon>Dikarya</taxon>
        <taxon>Ascomycota</taxon>
        <taxon>Saccharomycotina</taxon>
        <taxon>Lipomycetes</taxon>
        <taxon>Lipomycetales</taxon>
        <taxon>Lipomycetaceae</taxon>
        <taxon>Myxozyma</taxon>
    </lineage>
</organism>
<gene>
    <name evidence="4" type="ORF">BZA70DRAFT_270590</name>
</gene>
<evidence type="ECO:0000256" key="3">
    <source>
        <dbReference type="SAM" id="Phobius"/>
    </source>
</evidence>
<protein>
    <submittedName>
        <fullName evidence="4">Uncharacterized protein</fullName>
    </submittedName>
</protein>
<dbReference type="Proteomes" id="UP001498771">
    <property type="component" value="Unassembled WGS sequence"/>
</dbReference>
<reference evidence="4 5" key="1">
    <citation type="submission" date="2024-03" db="EMBL/GenBank/DDBJ databases">
        <title>Genome-scale model development and genomic sequencing of the oleaginous clade Lipomyces.</title>
        <authorList>
            <consortium name="Lawrence Berkeley National Laboratory"/>
            <person name="Czajka J.J."/>
            <person name="Han Y."/>
            <person name="Kim J."/>
            <person name="Mondo S.J."/>
            <person name="Hofstad B.A."/>
            <person name="Robles A."/>
            <person name="Haridas S."/>
            <person name="Riley R."/>
            <person name="LaButti K."/>
            <person name="Pangilinan J."/>
            <person name="Andreopoulos W."/>
            <person name="Lipzen A."/>
            <person name="Yan J."/>
            <person name="Wang M."/>
            <person name="Ng V."/>
            <person name="Grigoriev I.V."/>
            <person name="Spatafora J.W."/>
            <person name="Magnuson J.K."/>
            <person name="Baker S.E."/>
            <person name="Pomraning K.R."/>
        </authorList>
    </citation>
    <scope>NUCLEOTIDE SEQUENCE [LARGE SCALE GENOMIC DNA]</scope>
    <source>
        <strain evidence="4 5">Phaff 52-87</strain>
    </source>
</reference>
<proteinExistence type="inferred from homology"/>
<keyword evidence="5" id="KW-1185">Reference proteome</keyword>
<evidence type="ECO:0000313" key="4">
    <source>
        <dbReference type="EMBL" id="KAK7207145.1"/>
    </source>
</evidence>
<dbReference type="InterPro" id="IPR018559">
    <property type="entry name" value="DUF2015"/>
</dbReference>
<comment type="similarity">
    <text evidence="1">Belongs to the UPF0357 family.</text>
</comment>
<dbReference type="EMBL" id="JBBJBU010000001">
    <property type="protein sequence ID" value="KAK7207145.1"/>
    <property type="molecule type" value="Genomic_DNA"/>
</dbReference>
<evidence type="ECO:0000256" key="1">
    <source>
        <dbReference type="ARBA" id="ARBA00008325"/>
    </source>
</evidence>
<keyword evidence="2" id="KW-0732">Signal</keyword>
<keyword evidence="3" id="KW-0812">Transmembrane</keyword>
<dbReference type="PANTHER" id="PTHR28023">
    <property type="entry name" value="UPF0357 PROTEIN YCL012C"/>
    <property type="match status" value="1"/>
</dbReference>
<evidence type="ECO:0000256" key="2">
    <source>
        <dbReference type="ARBA" id="ARBA00022729"/>
    </source>
</evidence>
<evidence type="ECO:0000313" key="5">
    <source>
        <dbReference type="Proteomes" id="UP001498771"/>
    </source>
</evidence>
<sequence>MLGDYTTTASWALFFCLFVATAVYATRRRWEPTVRASFPLYNSIFPVRTNILGLAGAGYLPGNSATGALPRSHLLPISDTASHSTASTRLSTSSGGANSSFQSDLESGLSSEMFNLSDNAREGDSRGGLAEDSKLEIQNIMRECHVGFDEARAMYTARVLERNNIGADGLPRDPRAVFFS</sequence>
<keyword evidence="3" id="KW-0472">Membrane</keyword>